<organism evidence="2">
    <name type="scientific">Eutreptiella gymnastica</name>
    <dbReference type="NCBI Taxonomy" id="73025"/>
    <lineage>
        <taxon>Eukaryota</taxon>
        <taxon>Discoba</taxon>
        <taxon>Euglenozoa</taxon>
        <taxon>Euglenida</taxon>
        <taxon>Spirocuta</taxon>
        <taxon>Euglenophyceae</taxon>
        <taxon>Eutreptiales</taxon>
        <taxon>Eutreptiaceae</taxon>
        <taxon>Eutreptiella</taxon>
    </lineage>
</organism>
<name>A0A7S4GIW4_9EUGL</name>
<dbReference type="InterPro" id="IPR003877">
    <property type="entry name" value="SPRY_dom"/>
</dbReference>
<dbReference type="InterPro" id="IPR001870">
    <property type="entry name" value="B30.2/SPRY"/>
</dbReference>
<protein>
    <recommendedName>
        <fullName evidence="1">B30.2/SPRY domain-containing protein</fullName>
    </recommendedName>
</protein>
<feature type="domain" description="B30.2/SPRY" evidence="1">
    <location>
        <begin position="1"/>
        <end position="202"/>
    </location>
</feature>
<gene>
    <name evidence="2" type="ORF">EGYM00163_LOCUS49780</name>
</gene>
<proteinExistence type="predicted"/>
<sequence length="205" mass="21750">MFCSTFSRLVGLNMADDPYSVAVENAAGRAARTPGWTRMGKTMQTEGLQIKKSSGGNYPRHATHGEVMDSGVHSWELLFTAAASANGNRTMYVGVGREGLDVEKGNHHKTAAAWYLRTDDGTLYGGGPADKDKEKPTEKGFQVGDRIGVRMNCDDGSLRFYKNGETLDAGFPAGTITGPVVGAVELLCSGQALTLVPEATSSKTA</sequence>
<evidence type="ECO:0000259" key="1">
    <source>
        <dbReference type="PROSITE" id="PS50188"/>
    </source>
</evidence>
<dbReference type="AlphaFoldDB" id="A0A7S4GIW4"/>
<dbReference type="PROSITE" id="PS50188">
    <property type="entry name" value="B302_SPRY"/>
    <property type="match status" value="1"/>
</dbReference>
<dbReference type="InterPro" id="IPR013320">
    <property type="entry name" value="ConA-like_dom_sf"/>
</dbReference>
<evidence type="ECO:0000313" key="2">
    <source>
        <dbReference type="EMBL" id="CAE0838408.1"/>
    </source>
</evidence>
<dbReference type="InterPro" id="IPR043136">
    <property type="entry name" value="B30.2/SPRY_sf"/>
</dbReference>
<reference evidence="2" key="1">
    <citation type="submission" date="2021-01" db="EMBL/GenBank/DDBJ databases">
        <authorList>
            <person name="Corre E."/>
            <person name="Pelletier E."/>
            <person name="Niang G."/>
            <person name="Scheremetjew M."/>
            <person name="Finn R."/>
            <person name="Kale V."/>
            <person name="Holt S."/>
            <person name="Cochrane G."/>
            <person name="Meng A."/>
            <person name="Brown T."/>
            <person name="Cohen L."/>
        </authorList>
    </citation>
    <scope>NUCLEOTIDE SEQUENCE</scope>
    <source>
        <strain evidence="2">CCMP1594</strain>
    </source>
</reference>
<dbReference type="Pfam" id="PF00622">
    <property type="entry name" value="SPRY"/>
    <property type="match status" value="1"/>
</dbReference>
<dbReference type="EMBL" id="HBJA01144486">
    <property type="protein sequence ID" value="CAE0838408.1"/>
    <property type="molecule type" value="Transcribed_RNA"/>
</dbReference>
<dbReference type="Gene3D" id="2.60.120.920">
    <property type="match status" value="1"/>
</dbReference>
<accession>A0A7S4GIW4</accession>
<dbReference type="SUPFAM" id="SSF49899">
    <property type="entry name" value="Concanavalin A-like lectins/glucanases"/>
    <property type="match status" value="1"/>
</dbReference>